<dbReference type="AlphaFoldDB" id="A0A1S3K9L6"/>
<dbReference type="Proteomes" id="UP000085678">
    <property type="component" value="Unplaced"/>
</dbReference>
<feature type="chain" id="PRO_5010306439" evidence="1">
    <location>
        <begin position="24"/>
        <end position="253"/>
    </location>
</feature>
<name>A0A1S3K9L6_LINAN</name>
<organism evidence="2 3">
    <name type="scientific">Lingula anatina</name>
    <name type="common">Brachiopod</name>
    <name type="synonym">Lingula unguis</name>
    <dbReference type="NCBI Taxonomy" id="7574"/>
    <lineage>
        <taxon>Eukaryota</taxon>
        <taxon>Metazoa</taxon>
        <taxon>Spiralia</taxon>
        <taxon>Lophotrochozoa</taxon>
        <taxon>Brachiopoda</taxon>
        <taxon>Linguliformea</taxon>
        <taxon>Lingulata</taxon>
        <taxon>Lingulida</taxon>
        <taxon>Linguloidea</taxon>
        <taxon>Lingulidae</taxon>
        <taxon>Lingula</taxon>
    </lineage>
</organism>
<dbReference type="InParanoid" id="A0A1S3K9L6"/>
<evidence type="ECO:0000313" key="3">
    <source>
        <dbReference type="RefSeq" id="XP_013419323.1"/>
    </source>
</evidence>
<protein>
    <submittedName>
        <fullName evidence="3">Uncharacterized protein LOC106180008</fullName>
    </submittedName>
</protein>
<keyword evidence="2" id="KW-1185">Reference proteome</keyword>
<dbReference type="KEGG" id="lak:106180008"/>
<feature type="signal peptide" evidence="1">
    <location>
        <begin position="1"/>
        <end position="23"/>
    </location>
</feature>
<reference evidence="3" key="1">
    <citation type="submission" date="2025-08" db="UniProtKB">
        <authorList>
            <consortium name="RefSeq"/>
        </authorList>
    </citation>
    <scope>IDENTIFICATION</scope>
    <source>
        <tissue evidence="3">Gonads</tissue>
    </source>
</reference>
<keyword evidence="1" id="KW-0732">Signal</keyword>
<gene>
    <name evidence="3" type="primary">LOC106180008</name>
</gene>
<sequence>MSVSFHYVIWLTALASILACTQSDSIPLLSSSWLNIAVEFQDKEQFQLTEFQQQLKAIIDTTEELLQCLDDLHDWVEVFGSTEAKLKIEQLQIVPKYVEVLQRFIYKHPKSLVASHFFRLATCGSPWCEYQGSISFKFRNGNAVFPKFVIKFSPFPFTEAHLQLSDTPSLGVQFRLPGTKIHAGIQAKYDHGEGTVEMEASAHLSKYANAYFSSKADCEKIQLTFEAKLIFMEVYREFALANPLCQLQLPYLN</sequence>
<evidence type="ECO:0000256" key="1">
    <source>
        <dbReference type="SAM" id="SignalP"/>
    </source>
</evidence>
<evidence type="ECO:0000313" key="2">
    <source>
        <dbReference type="Proteomes" id="UP000085678"/>
    </source>
</evidence>
<accession>A0A1S3K9L6</accession>
<proteinExistence type="predicted"/>
<dbReference type="GeneID" id="106180008"/>
<dbReference type="RefSeq" id="XP_013419323.1">
    <property type="nucleotide sequence ID" value="XM_013563869.2"/>
</dbReference>